<dbReference type="RefSeq" id="WP_106515629.1">
    <property type="nucleotide sequence ID" value="NZ_PXYI01000011.1"/>
</dbReference>
<dbReference type="Proteomes" id="UP000241167">
    <property type="component" value="Unassembled WGS sequence"/>
</dbReference>
<comment type="caution">
    <text evidence="1">The sequence shown here is derived from an EMBL/GenBank/DDBJ whole genome shotgun (WGS) entry which is preliminary data.</text>
</comment>
<protein>
    <submittedName>
        <fullName evidence="1">Uncharacterized protein</fullName>
    </submittedName>
</protein>
<evidence type="ECO:0000313" key="1">
    <source>
        <dbReference type="EMBL" id="PSJ36816.1"/>
    </source>
</evidence>
<evidence type="ECO:0000313" key="2">
    <source>
        <dbReference type="Proteomes" id="UP000241167"/>
    </source>
</evidence>
<dbReference type="EMBL" id="PXYI01000011">
    <property type="protein sequence ID" value="PSJ36816.1"/>
    <property type="molecule type" value="Genomic_DNA"/>
</dbReference>
<name>A0A2P7QFW4_9SPHN</name>
<reference evidence="1 2" key="1">
    <citation type="submission" date="2018-03" db="EMBL/GenBank/DDBJ databases">
        <title>The draft genome of Sphingosinicella sp. GL-C-18.</title>
        <authorList>
            <person name="Liu L."/>
            <person name="Li L."/>
            <person name="Liang L."/>
            <person name="Zhang X."/>
            <person name="Wang T."/>
        </authorList>
    </citation>
    <scope>NUCLEOTIDE SEQUENCE [LARGE SCALE GENOMIC DNA]</scope>
    <source>
        <strain evidence="1 2">GL-C-18</strain>
    </source>
</reference>
<keyword evidence="2" id="KW-1185">Reference proteome</keyword>
<proteinExistence type="predicted"/>
<sequence>MSRIVLVIDPAGAVPASVVVQIARVSGTALSETKRAFLSGEPVLDLALFDRKDPLGTTRILGLLRALEEREIRYRARELTDDMAYDANANHFEIDAITLENMIDAHRVSLSYQCTIGWLEDPE</sequence>
<accession>A0A2P7QFW4</accession>
<dbReference type="AlphaFoldDB" id="A0A2P7QFW4"/>
<gene>
    <name evidence="1" type="ORF">C7I55_24185</name>
</gene>
<organism evidence="1 2">
    <name type="scientific">Allosphingosinicella deserti</name>
    <dbReference type="NCBI Taxonomy" id="2116704"/>
    <lineage>
        <taxon>Bacteria</taxon>
        <taxon>Pseudomonadati</taxon>
        <taxon>Pseudomonadota</taxon>
        <taxon>Alphaproteobacteria</taxon>
        <taxon>Sphingomonadales</taxon>
        <taxon>Sphingomonadaceae</taxon>
        <taxon>Allosphingosinicella</taxon>
    </lineage>
</organism>